<dbReference type="EMBL" id="PDCW01000003">
    <property type="protein sequence ID" value="PJY76136.1"/>
    <property type="molecule type" value="Genomic_DNA"/>
</dbReference>
<dbReference type="SUPFAM" id="SSF52129">
    <property type="entry name" value="Caspase-like"/>
    <property type="match status" value="1"/>
</dbReference>
<dbReference type="GO" id="GO:0004197">
    <property type="term" value="F:cysteine-type endopeptidase activity"/>
    <property type="evidence" value="ECO:0007669"/>
    <property type="project" value="InterPro"/>
</dbReference>
<reference evidence="2 5" key="2">
    <citation type="journal article" date="2017" name="MBio">
        <title>Gut Symbiont Bacteroides fragilis Secretes a Eukaryotic-Like Ubiquitin Protein That Mediates Intraspecies Antagonism.</title>
        <authorList>
            <person name="Chatzidaki-Livanis M."/>
            <person name="Coyne M.J."/>
            <person name="Roelofs K.G."/>
            <person name="Gentyala R.R."/>
            <person name="Caldwell J.M."/>
            <person name="Comstock L.E."/>
        </authorList>
    </citation>
    <scope>NUCLEOTIDE SEQUENCE [LARGE SCALE GENOMIC DNA]</scope>
    <source>
        <strain evidence="2 5">12905</strain>
    </source>
</reference>
<dbReference type="EMBL" id="CP036546">
    <property type="protein sequence ID" value="QCQ47150.1"/>
    <property type="molecule type" value="Genomic_DNA"/>
</dbReference>
<dbReference type="AlphaFoldDB" id="A0A081U582"/>
<reference evidence="3" key="1">
    <citation type="book" date="2014" name="THE 24TH EUROPEAN CONGRESS OF CLINICAL MICROBIOLOGY AND INFECTIOUS DISEASES" publisher="ECCMID 2014" city="Barcelona, Spain">
        <title>Identification of resistance genes in three multidrug-resistant Bacteroides fragilis isolates by whole genome sequencing.</title>
        <editorList>
            <person name="Unknown"/>
            <person name="A."/>
        </editorList>
        <authorList>
            <person name="Sydenham T.V."/>
            <person name="Hasman H."/>
            <person name="Wang M."/>
            <person name="Soki J."/>
            <person name="Nagy E."/>
            <person name="Justesen U.S."/>
        </authorList>
    </citation>
    <scope>NUCLEOTIDE SEQUENCE</scope>
    <source>
        <strain evidence="3">DCMSKEJBY0001B</strain>
    </source>
</reference>
<dbReference type="RefSeq" id="WP_007480393.1">
    <property type="nucleotide sequence ID" value="NZ_CP036546.1"/>
</dbReference>
<dbReference type="Proteomes" id="UP000036847">
    <property type="component" value="Chromosome"/>
</dbReference>
<evidence type="ECO:0000313" key="4">
    <source>
        <dbReference type="Proteomes" id="UP000036847"/>
    </source>
</evidence>
<reference evidence="2" key="3">
    <citation type="submission" date="2017-10" db="EMBL/GenBank/DDBJ databases">
        <authorList>
            <person name="Banno H."/>
            <person name="Chua N.-H."/>
        </authorList>
    </citation>
    <scope>NUCLEOTIDE SEQUENCE</scope>
    <source>
        <strain evidence="2">12905</strain>
    </source>
</reference>
<dbReference type="Pfam" id="PF00656">
    <property type="entry name" value="Peptidase_C14"/>
    <property type="match status" value="1"/>
</dbReference>
<dbReference type="Proteomes" id="UP000231846">
    <property type="component" value="Unassembled WGS sequence"/>
</dbReference>
<dbReference type="GO" id="GO:0005737">
    <property type="term" value="C:cytoplasm"/>
    <property type="evidence" value="ECO:0007669"/>
    <property type="project" value="TreeGrafter"/>
</dbReference>
<evidence type="ECO:0000259" key="1">
    <source>
        <dbReference type="Pfam" id="PF00656"/>
    </source>
</evidence>
<dbReference type="InterPro" id="IPR050452">
    <property type="entry name" value="Metacaspase"/>
</dbReference>
<evidence type="ECO:0000313" key="3">
    <source>
        <dbReference type="EMBL" id="QCQ47150.1"/>
    </source>
</evidence>
<reference evidence="3 4" key="4">
    <citation type="submission" date="2019-03" db="EMBL/GenBank/DDBJ databases">
        <title>Complete genome assembly of MDR B. fragilis.</title>
        <authorList>
            <person name="Sydenham T.V."/>
            <person name="Hasman H."/>
            <person name="Justesen U.S."/>
        </authorList>
    </citation>
    <scope>NUCLEOTIDE SEQUENCE [LARGE SCALE GENOMIC DNA]</scope>
    <source>
        <strain evidence="3 4">DCMSKEJBY0001B</strain>
    </source>
</reference>
<evidence type="ECO:0000313" key="2">
    <source>
        <dbReference type="EMBL" id="PJY76136.1"/>
    </source>
</evidence>
<dbReference type="Gene3D" id="3.40.50.1460">
    <property type="match status" value="1"/>
</dbReference>
<proteinExistence type="predicted"/>
<dbReference type="PANTHER" id="PTHR48104">
    <property type="entry name" value="METACASPASE-4"/>
    <property type="match status" value="1"/>
</dbReference>
<evidence type="ECO:0000313" key="5">
    <source>
        <dbReference type="Proteomes" id="UP000231846"/>
    </source>
</evidence>
<dbReference type="InterPro" id="IPR011600">
    <property type="entry name" value="Pept_C14_caspase"/>
</dbReference>
<gene>
    <name evidence="2" type="ORF">CQW34_00738</name>
    <name evidence="3" type="ORF">EC80_021170</name>
</gene>
<sequence>MKKALLIGINDYPAGNELTGCIEDINNVKAVIERHGDGSPNFGVKMMPNVQTSGEVMEAIQKLFAGDNDTALLYFSGHGYANNTGAEIVMPQDISTPGLYYTGIQMSTIMNIVNNSHVHNKVVILDCCHSGNMGKYNLQDAGSILNTGVSILTACREDEVAMEAGGHGLFTELLCAGLNGGASDFCGNITIGGVYAYIDRSFGPWDQRPVFKTNVTEFAPLRKVEPQVSLSVIRELTNLFVDPNKDIALDPSFEDTNDPSVHHEYVIPYADLNNVKKFKLLQKLQSIGFVKPIDEEFMYFAAMHSTGCKLTELGKYYWRLVNEGRI</sequence>
<organism evidence="2 5">
    <name type="scientific">Bacteroides fragilis</name>
    <dbReference type="NCBI Taxonomy" id="817"/>
    <lineage>
        <taxon>Bacteria</taxon>
        <taxon>Pseudomonadati</taxon>
        <taxon>Bacteroidota</taxon>
        <taxon>Bacteroidia</taxon>
        <taxon>Bacteroidales</taxon>
        <taxon>Bacteroidaceae</taxon>
        <taxon>Bacteroides</taxon>
    </lineage>
</organism>
<protein>
    <submittedName>
        <fullName evidence="2">Caspase domain protein</fullName>
    </submittedName>
    <submittedName>
        <fullName evidence="3">Caspase family protein</fullName>
    </submittedName>
</protein>
<feature type="domain" description="Peptidase C14 caspase" evidence="1">
    <location>
        <begin position="2"/>
        <end position="182"/>
    </location>
</feature>
<dbReference type="OrthoDB" id="9812126at2"/>
<dbReference type="GO" id="GO:0006508">
    <property type="term" value="P:proteolysis"/>
    <property type="evidence" value="ECO:0007669"/>
    <property type="project" value="InterPro"/>
</dbReference>
<dbReference type="InterPro" id="IPR029030">
    <property type="entry name" value="Caspase-like_dom_sf"/>
</dbReference>
<name>A0A081U582_BACFG</name>
<accession>A0A081U582</accession>
<dbReference type="PANTHER" id="PTHR48104:SF30">
    <property type="entry name" value="METACASPASE-1"/>
    <property type="match status" value="1"/>
</dbReference>